<keyword evidence="8" id="KW-1185">Reference proteome</keyword>
<dbReference type="Proteomes" id="UP000284403">
    <property type="component" value="Unassembled WGS sequence"/>
</dbReference>
<dbReference type="AlphaFoldDB" id="A0A422PBB2"/>
<dbReference type="Pfam" id="PF06862">
    <property type="entry name" value="Utp25_C"/>
    <property type="match status" value="1"/>
</dbReference>
<protein>
    <submittedName>
        <fullName evidence="7">U3 small nucleolar RNA-associated protein 25</fullName>
    </submittedName>
</protein>
<dbReference type="OrthoDB" id="10264378at2759"/>
<dbReference type="InterPro" id="IPR053939">
    <property type="entry name" value="UTP25_C"/>
</dbReference>
<evidence type="ECO:0000313" key="7">
    <source>
        <dbReference type="EMBL" id="RNF15002.1"/>
    </source>
</evidence>
<dbReference type="GO" id="GO:0019843">
    <property type="term" value="F:rRNA binding"/>
    <property type="evidence" value="ECO:0007669"/>
    <property type="project" value="TreeGrafter"/>
</dbReference>
<dbReference type="InterPro" id="IPR053940">
    <property type="entry name" value="UTP25_NTPase-like"/>
</dbReference>
<feature type="compositionally biased region" description="Acidic residues" evidence="4">
    <location>
        <begin position="260"/>
        <end position="272"/>
    </location>
</feature>
<feature type="compositionally biased region" description="Basic and acidic residues" evidence="4">
    <location>
        <begin position="249"/>
        <end position="259"/>
    </location>
</feature>
<feature type="region of interest" description="Disordered" evidence="4">
    <location>
        <begin position="1"/>
        <end position="56"/>
    </location>
</feature>
<dbReference type="GO" id="GO:0032040">
    <property type="term" value="C:small-subunit processome"/>
    <property type="evidence" value="ECO:0007669"/>
    <property type="project" value="TreeGrafter"/>
</dbReference>
<dbReference type="GeneID" id="40319271"/>
<comment type="caution">
    <text evidence="7">The sequence shown here is derived from an EMBL/GenBank/DDBJ whole genome shotgun (WGS) entry which is preliminary data.</text>
</comment>
<proteinExistence type="inferred from homology"/>
<dbReference type="SUPFAM" id="SSF52540">
    <property type="entry name" value="P-loop containing nucleoside triphosphate hydrolases"/>
    <property type="match status" value="1"/>
</dbReference>
<evidence type="ECO:0000256" key="2">
    <source>
        <dbReference type="ARBA" id="ARBA00009223"/>
    </source>
</evidence>
<feature type="domain" description="UTP25 C-terminal" evidence="5">
    <location>
        <begin position="494"/>
        <end position="678"/>
    </location>
</feature>
<evidence type="ECO:0000313" key="8">
    <source>
        <dbReference type="Proteomes" id="UP000284403"/>
    </source>
</evidence>
<comment type="similarity">
    <text evidence="2">Belongs to the UTP25 family.</text>
</comment>
<dbReference type="InterPro" id="IPR010678">
    <property type="entry name" value="UTP25"/>
</dbReference>
<evidence type="ECO:0000259" key="5">
    <source>
        <dbReference type="Pfam" id="PF06862"/>
    </source>
</evidence>
<dbReference type="GO" id="GO:0000462">
    <property type="term" value="P:maturation of SSU-rRNA from tricistronic rRNA transcript (SSU-rRNA, 5.8S rRNA, LSU-rRNA)"/>
    <property type="evidence" value="ECO:0007669"/>
    <property type="project" value="TreeGrafter"/>
</dbReference>
<dbReference type="GO" id="GO:0034511">
    <property type="term" value="F:U3 snoRNA binding"/>
    <property type="evidence" value="ECO:0007669"/>
    <property type="project" value="InterPro"/>
</dbReference>
<evidence type="ECO:0000256" key="3">
    <source>
        <dbReference type="ARBA" id="ARBA00023242"/>
    </source>
</evidence>
<evidence type="ECO:0000256" key="4">
    <source>
        <dbReference type="SAM" id="MobiDB-lite"/>
    </source>
</evidence>
<name>A0A422PBB2_9TRYP</name>
<dbReference type="PANTHER" id="PTHR12933">
    <property type="entry name" value="ORF PROTEIN-RELATED"/>
    <property type="match status" value="1"/>
</dbReference>
<feature type="region of interest" description="Disordered" evidence="4">
    <location>
        <begin position="238"/>
        <end position="273"/>
    </location>
</feature>
<dbReference type="RefSeq" id="XP_029227347.1">
    <property type="nucleotide sequence ID" value="XM_029372553.1"/>
</dbReference>
<feature type="compositionally biased region" description="Basic residues" evidence="4">
    <location>
        <begin position="238"/>
        <end position="248"/>
    </location>
</feature>
<dbReference type="InterPro" id="IPR027417">
    <property type="entry name" value="P-loop_NTPase"/>
</dbReference>
<sequence length="681" mass="78280">MSDGEAEEEEEEEEEEGDYEEEEEEEEEGDYEEEEEEDADVGKEDEYEDDDSVVAAGDDEAAAAGEQQRMEEAGQLLPQFRPGTTGLAALQDVVTPNDPWFVKYHQDKHGGIDTSPMRPQAGGGANIAVAASAHAVRHLLHAPFVLGKSHPQRPPYMHETLWAKWLDYCAAESRGPMTAEERGLLDLLQGYPDVMDCCRSWENADARCEIFLLHAVNHWFKARSVVLAHDALLQERRRERKRRQKKRRMTDAGKKRGEAAEEEEEEDEDEEAYEFRDRGFGRTRIIILLPMRNIAHRYMTTLVKLLRASPGECGKLAMFNEDFTELAEAADPTFKRRPRDYQRQFAGNIDDAFCVGVRLEPSRVRVYTHPLNSDVILCSPLGLRRRLERSGDVLVSLASIEVCLLDEAHVLLMQNWQHVEEVLRLLNKRPKDTTHGLSDLRRVYAWALAGQSGRHRQTIMCTDLTNATLLATFRRGVNNSGRVLLQRREEAGVLAQVMVPVRQHFLRFDAGADPKTCDDARFDFFTREVYATKISPLVERDVRTIVFVPSYFDFVRLRNYLIREHRDSFAAICEYTSLPRQRKALGQFTDLERPLLLVTERFYFFKRYFVKLAEVMVFYSPPLFPAFYVSLVGRLVAASPNAFALTLFCRFDTHELHRLVGTRRTRQLLEREADAFSFVTN</sequence>
<organism evidence="7 8">
    <name type="scientific">Trypanosoma conorhini</name>
    <dbReference type="NCBI Taxonomy" id="83891"/>
    <lineage>
        <taxon>Eukaryota</taxon>
        <taxon>Discoba</taxon>
        <taxon>Euglenozoa</taxon>
        <taxon>Kinetoplastea</taxon>
        <taxon>Metakinetoplastina</taxon>
        <taxon>Trypanosomatida</taxon>
        <taxon>Trypanosomatidae</taxon>
        <taxon>Trypanosoma</taxon>
    </lineage>
</organism>
<reference evidence="7 8" key="1">
    <citation type="journal article" date="2018" name="BMC Genomics">
        <title>Genomic comparison of Trypanosoma conorhini and Trypanosoma rangeli to Trypanosoma cruzi strains of high and low virulence.</title>
        <authorList>
            <person name="Bradwell K.R."/>
            <person name="Koparde V.N."/>
            <person name="Matveyev A.V."/>
            <person name="Serrano M.G."/>
            <person name="Alves J.M."/>
            <person name="Parikh H."/>
            <person name="Huang B."/>
            <person name="Lee V."/>
            <person name="Espinosa-Alvarez O."/>
            <person name="Ortiz P.A."/>
            <person name="Costa-Martins A.G."/>
            <person name="Teixeira M.M."/>
            <person name="Buck G.A."/>
        </authorList>
    </citation>
    <scope>NUCLEOTIDE SEQUENCE [LARGE SCALE GENOMIC DNA]</scope>
    <source>
        <strain evidence="7 8">025E</strain>
    </source>
</reference>
<dbReference type="EMBL" id="MKKU01000342">
    <property type="protein sequence ID" value="RNF15002.1"/>
    <property type="molecule type" value="Genomic_DNA"/>
</dbReference>
<keyword evidence="3" id="KW-0539">Nucleus</keyword>
<accession>A0A422PBB2</accession>
<dbReference type="Pfam" id="PF22916">
    <property type="entry name" value="UTP25_NTPase-like"/>
    <property type="match status" value="1"/>
</dbReference>
<feature type="domain" description="UTP25 NTP hydrolase-like" evidence="6">
    <location>
        <begin position="191"/>
        <end position="480"/>
    </location>
</feature>
<comment type="subcellular location">
    <subcellularLocation>
        <location evidence="1">Nucleus</location>
        <location evidence="1">Nucleolus</location>
    </subcellularLocation>
</comment>
<dbReference type="PANTHER" id="PTHR12933:SF0">
    <property type="entry name" value="U3 SMALL NUCLEOLAR RNA-ASSOCIATED PROTEIN 25 HOMOLOG"/>
    <property type="match status" value="1"/>
</dbReference>
<gene>
    <name evidence="7" type="ORF">Tco025E_05660</name>
</gene>
<dbReference type="Gene3D" id="3.40.50.300">
    <property type="entry name" value="P-loop containing nucleotide triphosphate hydrolases"/>
    <property type="match status" value="1"/>
</dbReference>
<evidence type="ECO:0000256" key="1">
    <source>
        <dbReference type="ARBA" id="ARBA00004604"/>
    </source>
</evidence>
<evidence type="ECO:0000259" key="6">
    <source>
        <dbReference type="Pfam" id="PF22916"/>
    </source>
</evidence>